<dbReference type="Pfam" id="PF13469">
    <property type="entry name" value="Sulfotransfer_3"/>
    <property type="match status" value="1"/>
</dbReference>
<gene>
    <name evidence="2" type="ORF">GCM10010989_06610</name>
</gene>
<dbReference type="PANTHER" id="PTHR12788:SF10">
    <property type="entry name" value="PROTEIN-TYROSINE SULFOTRANSFERASE"/>
    <property type="match status" value="1"/>
</dbReference>
<dbReference type="InterPro" id="IPR027417">
    <property type="entry name" value="P-loop_NTPase"/>
</dbReference>
<keyword evidence="1" id="KW-0808">Transferase</keyword>
<comment type="caution">
    <text evidence="2">The sequence shown here is derived from an EMBL/GenBank/DDBJ whole genome shotgun (WGS) entry which is preliminary data.</text>
</comment>
<proteinExistence type="predicted"/>
<dbReference type="GO" id="GO:0008476">
    <property type="term" value="F:protein-tyrosine sulfotransferase activity"/>
    <property type="evidence" value="ECO:0007669"/>
    <property type="project" value="InterPro"/>
</dbReference>
<reference evidence="2 3" key="1">
    <citation type="journal article" date="2014" name="Int. J. Syst. Evol. Microbiol.">
        <title>Complete genome sequence of Corynebacterium casei LMG S-19264T (=DSM 44701T), isolated from a smear-ripened cheese.</title>
        <authorList>
            <consortium name="US DOE Joint Genome Institute (JGI-PGF)"/>
            <person name="Walter F."/>
            <person name="Albersmeier A."/>
            <person name="Kalinowski J."/>
            <person name="Ruckert C."/>
        </authorList>
    </citation>
    <scope>NUCLEOTIDE SEQUENCE [LARGE SCALE GENOMIC DNA]</scope>
    <source>
        <strain evidence="2 3">CGMCC 1.15358</strain>
    </source>
</reference>
<protein>
    <recommendedName>
        <fullName evidence="4">Sulfotransferase family protein</fullName>
    </recommendedName>
</protein>
<evidence type="ECO:0000313" key="3">
    <source>
        <dbReference type="Proteomes" id="UP000598997"/>
    </source>
</evidence>
<dbReference type="OrthoDB" id="9777890at2"/>
<keyword evidence="3" id="KW-1185">Reference proteome</keyword>
<dbReference type="AlphaFoldDB" id="A0A916Y8V5"/>
<evidence type="ECO:0000256" key="1">
    <source>
        <dbReference type="ARBA" id="ARBA00022679"/>
    </source>
</evidence>
<evidence type="ECO:0008006" key="4">
    <source>
        <dbReference type="Google" id="ProtNLM"/>
    </source>
</evidence>
<dbReference type="Gene3D" id="3.40.50.300">
    <property type="entry name" value="P-loop containing nucleotide triphosphate hydrolases"/>
    <property type="match status" value="1"/>
</dbReference>
<dbReference type="SUPFAM" id="SSF52540">
    <property type="entry name" value="P-loop containing nucleoside triphosphate hydrolases"/>
    <property type="match status" value="1"/>
</dbReference>
<evidence type="ECO:0000313" key="2">
    <source>
        <dbReference type="EMBL" id="GGD35141.1"/>
    </source>
</evidence>
<accession>A0A916Y8V5</accession>
<name>A0A916Y8V5_9SPHN</name>
<dbReference type="RefSeq" id="WP_066764423.1">
    <property type="nucleotide sequence ID" value="NZ_BMIO01000002.1"/>
</dbReference>
<dbReference type="Proteomes" id="UP000598997">
    <property type="component" value="Unassembled WGS sequence"/>
</dbReference>
<organism evidence="2 3">
    <name type="scientific">Croceicoccus pelagius</name>
    <dbReference type="NCBI Taxonomy" id="1703341"/>
    <lineage>
        <taxon>Bacteria</taxon>
        <taxon>Pseudomonadati</taxon>
        <taxon>Pseudomonadota</taxon>
        <taxon>Alphaproteobacteria</taxon>
        <taxon>Sphingomonadales</taxon>
        <taxon>Erythrobacteraceae</taxon>
        <taxon>Croceicoccus</taxon>
    </lineage>
</organism>
<dbReference type="InterPro" id="IPR026634">
    <property type="entry name" value="TPST-like"/>
</dbReference>
<dbReference type="PANTHER" id="PTHR12788">
    <property type="entry name" value="PROTEIN-TYROSINE SULFOTRANSFERASE 2"/>
    <property type="match status" value="1"/>
</dbReference>
<dbReference type="EMBL" id="BMIO01000002">
    <property type="protein sequence ID" value="GGD35141.1"/>
    <property type="molecule type" value="Genomic_DNA"/>
</dbReference>
<sequence>MRFLTRSKPQAPARLPGFDYAEDPRIERMVFICGLHRSGTTLLEHYLASHFELSILRASVPENEGQHIQTVYSTAKSFGGPGRFAFNPALGTQILDQWKPFVVGNAPALLEKSPPNLARIGWLRKVFPGARFVILTRDPRAAAAATQKWAKTSLPELMMHWNVAHSAALADMREDDCHVLRYEDLCEDAEAALAASGLAATLTRRAEPVAIEDRFATFRNSNARYFELHEGTRYGRGAWDEFGYSV</sequence>